<feature type="domain" description="Outer membrane protein beta-barrel" evidence="3">
    <location>
        <begin position="8"/>
        <end position="175"/>
    </location>
</feature>
<dbReference type="InterPro" id="IPR011250">
    <property type="entry name" value="OMP/PagP_B-barrel"/>
</dbReference>
<dbReference type="EMBL" id="QFXC01000011">
    <property type="protein sequence ID" value="RDH83099.1"/>
    <property type="molecule type" value="Genomic_DNA"/>
</dbReference>
<keyword evidence="5" id="KW-1185">Reference proteome</keyword>
<keyword evidence="1 2" id="KW-0732">Signal</keyword>
<evidence type="ECO:0000256" key="2">
    <source>
        <dbReference type="SAM" id="SignalP"/>
    </source>
</evidence>
<dbReference type="Proteomes" id="UP000254266">
    <property type="component" value="Unassembled WGS sequence"/>
</dbReference>
<comment type="caution">
    <text evidence="4">The sequence shown here is derived from an EMBL/GenBank/DDBJ whole genome shotgun (WGS) entry which is preliminary data.</text>
</comment>
<proteinExistence type="predicted"/>
<accession>A0A370DDX4</accession>
<organism evidence="4 5">
    <name type="scientific">endosymbiont of Galathealinum brachiosum</name>
    <dbReference type="NCBI Taxonomy" id="2200906"/>
    <lineage>
        <taxon>Bacteria</taxon>
        <taxon>Pseudomonadati</taxon>
        <taxon>Pseudomonadota</taxon>
        <taxon>Gammaproteobacteria</taxon>
        <taxon>sulfur-oxidizing symbionts</taxon>
    </lineage>
</organism>
<gene>
    <name evidence="4" type="ORF">DIZ80_12645</name>
</gene>
<reference evidence="4 5" key="1">
    <citation type="journal article" date="2018" name="ISME J.">
        <title>Endosymbiont genomes yield clues of tubeworm success.</title>
        <authorList>
            <person name="Li Y."/>
            <person name="Liles M.R."/>
            <person name="Halanych K.M."/>
        </authorList>
    </citation>
    <scope>NUCLEOTIDE SEQUENCE [LARGE SCALE GENOMIC DNA]</scope>
    <source>
        <strain evidence="4">A1464</strain>
    </source>
</reference>
<dbReference type="AlphaFoldDB" id="A0A370DDX4"/>
<feature type="chain" id="PRO_5016953202" description="Outer membrane protein beta-barrel domain-containing protein" evidence="2">
    <location>
        <begin position="22"/>
        <end position="175"/>
    </location>
</feature>
<evidence type="ECO:0000313" key="5">
    <source>
        <dbReference type="Proteomes" id="UP000254266"/>
    </source>
</evidence>
<dbReference type="Pfam" id="PF13505">
    <property type="entry name" value="OMP_b-brl"/>
    <property type="match status" value="1"/>
</dbReference>
<evidence type="ECO:0000256" key="1">
    <source>
        <dbReference type="ARBA" id="ARBA00022729"/>
    </source>
</evidence>
<dbReference type="SUPFAM" id="SSF56925">
    <property type="entry name" value="OMPA-like"/>
    <property type="match status" value="1"/>
</dbReference>
<sequence length="175" mass="19513">MKSFIKTLLFFVLFNVPSVNASESTGIYISLAPALIKIDTSNASTRPTLVDVRLGYEFDAHLFELVVMSSINDDSLNQLTVDVPSVNSIFYHYLPYRDNSLKIHLIIGASQIEVDSSYPNIADTTDTFEGASIGLGLEEAFTSIPELKLKMDIMRLYKGDDLNINFLSIGVRYVF</sequence>
<evidence type="ECO:0000313" key="4">
    <source>
        <dbReference type="EMBL" id="RDH83099.1"/>
    </source>
</evidence>
<feature type="signal peptide" evidence="2">
    <location>
        <begin position="1"/>
        <end position="21"/>
    </location>
</feature>
<evidence type="ECO:0000259" key="3">
    <source>
        <dbReference type="Pfam" id="PF13505"/>
    </source>
</evidence>
<dbReference type="Gene3D" id="2.40.160.20">
    <property type="match status" value="1"/>
</dbReference>
<protein>
    <recommendedName>
        <fullName evidence="3">Outer membrane protein beta-barrel domain-containing protein</fullName>
    </recommendedName>
</protein>
<name>A0A370DDX4_9GAMM</name>
<dbReference type="InterPro" id="IPR027385">
    <property type="entry name" value="Beta-barrel_OMP"/>
</dbReference>